<accession>A0ABR7MNR1</accession>
<dbReference type="Proteomes" id="UP000622017">
    <property type="component" value="Unassembled WGS sequence"/>
</dbReference>
<evidence type="ECO:0000259" key="1">
    <source>
        <dbReference type="Pfam" id="PF17954"/>
    </source>
</evidence>
<dbReference type="InterPro" id="IPR014710">
    <property type="entry name" value="RmlC-like_jellyroll"/>
</dbReference>
<reference evidence="2 3" key="1">
    <citation type="submission" date="2020-08" db="EMBL/GenBank/DDBJ databases">
        <title>Hymenobacter sp.</title>
        <authorList>
            <person name="Kim M.K."/>
        </authorList>
    </citation>
    <scope>NUCLEOTIDE SEQUENCE [LARGE SCALE GENOMIC DNA]</scope>
    <source>
        <strain evidence="2 3">BT507</strain>
    </source>
</reference>
<evidence type="ECO:0000313" key="2">
    <source>
        <dbReference type="EMBL" id="MBC6612192.1"/>
    </source>
</evidence>
<dbReference type="InterPro" id="IPR041602">
    <property type="entry name" value="Quercetinase_C"/>
</dbReference>
<dbReference type="Gene3D" id="2.60.120.10">
    <property type="entry name" value="Jelly Rolls"/>
    <property type="match status" value="2"/>
</dbReference>
<feature type="domain" description="Quercetin 2,3-dioxygenase C-terminal cupin" evidence="1">
    <location>
        <begin position="165"/>
        <end position="228"/>
    </location>
</feature>
<protein>
    <recommendedName>
        <fullName evidence="1">Quercetin 2,3-dioxygenase C-terminal cupin domain-containing protein</fullName>
    </recommendedName>
</protein>
<organism evidence="2 3">
    <name type="scientific">Hymenobacter citatus</name>
    <dbReference type="NCBI Taxonomy" id="2763506"/>
    <lineage>
        <taxon>Bacteria</taxon>
        <taxon>Pseudomonadati</taxon>
        <taxon>Bacteroidota</taxon>
        <taxon>Cytophagia</taxon>
        <taxon>Cytophagales</taxon>
        <taxon>Hymenobacteraceae</taxon>
        <taxon>Hymenobacter</taxon>
    </lineage>
</organism>
<keyword evidence="3" id="KW-1185">Reference proteome</keyword>
<gene>
    <name evidence="2" type="ORF">H8B15_14785</name>
</gene>
<dbReference type="Pfam" id="PF17954">
    <property type="entry name" value="Pirin_C_2"/>
    <property type="match status" value="1"/>
</dbReference>
<comment type="caution">
    <text evidence="2">The sequence shown here is derived from an EMBL/GenBank/DDBJ whole genome shotgun (WGS) entry which is preliminary data.</text>
</comment>
<dbReference type="SUPFAM" id="SSF51182">
    <property type="entry name" value="RmlC-like cupins"/>
    <property type="match status" value="1"/>
</dbReference>
<dbReference type="RefSeq" id="WP_187320447.1">
    <property type="nucleotide sequence ID" value="NZ_JACSCY010000012.1"/>
</dbReference>
<name>A0ABR7MNR1_9BACT</name>
<sequence>MTQASGKIFLADQRGVEETAQFRRYSTLQFGAYCHEHKQALGRLLAVNEELVVGGARVTVAAAQAVHVLIIPITGAVQIGVEAEGPVQIDVEEMYALTVPAGSTLHFTNPYDNALIDFLHLWIAADPAQSAAAGYVSQFSFAAIAGRLLPLLPPIGAPNALPCTVSLGRFDGRQEVVYPLAGKAQFFAFVLAGAFEAEGRLLHEKDGLALWDTKEVELEALSNGALLVVVELPA</sequence>
<evidence type="ECO:0000313" key="3">
    <source>
        <dbReference type="Proteomes" id="UP000622017"/>
    </source>
</evidence>
<proteinExistence type="predicted"/>
<dbReference type="EMBL" id="JACSCY010000012">
    <property type="protein sequence ID" value="MBC6612192.1"/>
    <property type="molecule type" value="Genomic_DNA"/>
</dbReference>
<dbReference type="InterPro" id="IPR011051">
    <property type="entry name" value="RmlC_Cupin_sf"/>
</dbReference>